<dbReference type="InterPro" id="IPR012259">
    <property type="entry name" value="DHFR"/>
</dbReference>
<dbReference type="EC" id="1.5.1.3" evidence="2"/>
<comment type="pathway">
    <text evidence="1">Cofactor biosynthesis; tetrahydrofolate biosynthesis; 5,6,7,8-tetrahydrofolate from 7,8-dihydrofolate: step 1/1.</text>
</comment>
<dbReference type="GO" id="GO:0046655">
    <property type="term" value="P:folic acid metabolic process"/>
    <property type="evidence" value="ECO:0007669"/>
    <property type="project" value="TreeGrafter"/>
</dbReference>
<reference evidence="9" key="1">
    <citation type="submission" date="2019-10" db="EMBL/GenBank/DDBJ databases">
        <authorList>
            <consortium name="DOE Joint Genome Institute"/>
            <person name="Kuo A."/>
            <person name="Miyauchi S."/>
            <person name="Kiss E."/>
            <person name="Drula E."/>
            <person name="Kohler A."/>
            <person name="Sanchez-Garcia M."/>
            <person name="Andreopoulos B."/>
            <person name="Barry K.W."/>
            <person name="Bonito G."/>
            <person name="Buee M."/>
            <person name="Carver A."/>
            <person name="Chen C."/>
            <person name="Cichocki N."/>
            <person name="Clum A."/>
            <person name="Culley D."/>
            <person name="Crous P.W."/>
            <person name="Fauchery L."/>
            <person name="Girlanda M."/>
            <person name="Hayes R."/>
            <person name="Keri Z."/>
            <person name="LaButti K."/>
            <person name="Lipzen A."/>
            <person name="Lombard V."/>
            <person name="Magnuson J."/>
            <person name="Maillard F."/>
            <person name="Morin E."/>
            <person name="Murat C."/>
            <person name="Nolan M."/>
            <person name="Ohm R."/>
            <person name="Pangilinan J."/>
            <person name="Pereira M."/>
            <person name="Perotto S."/>
            <person name="Peter M."/>
            <person name="Riley R."/>
            <person name="Sitrit Y."/>
            <person name="Stielow B."/>
            <person name="Szollosi G."/>
            <person name="Zifcakova L."/>
            <person name="Stursova M."/>
            <person name="Spatafora J.W."/>
            <person name="Tedersoo L."/>
            <person name="Vaario L.-M."/>
            <person name="Yamada A."/>
            <person name="Yan M."/>
            <person name="Wang P."/>
            <person name="Xu J."/>
            <person name="Bruns T."/>
            <person name="Baldrian P."/>
            <person name="Vilgalys R."/>
            <person name="Henrissat B."/>
            <person name="Grigoriev I.V."/>
            <person name="Hibbett D."/>
            <person name="Nagy L.G."/>
            <person name="Martin F.M."/>
        </authorList>
    </citation>
    <scope>NUCLEOTIDE SEQUENCE</scope>
    <source>
        <strain evidence="9">Prilba</strain>
    </source>
</reference>
<keyword evidence="5" id="KW-0521">NADP</keyword>
<evidence type="ECO:0000313" key="10">
    <source>
        <dbReference type="Proteomes" id="UP000759537"/>
    </source>
</evidence>
<evidence type="ECO:0000256" key="7">
    <source>
        <dbReference type="RuleBase" id="RU004474"/>
    </source>
</evidence>
<evidence type="ECO:0000256" key="6">
    <source>
        <dbReference type="ARBA" id="ARBA00023002"/>
    </source>
</evidence>
<evidence type="ECO:0000256" key="5">
    <source>
        <dbReference type="ARBA" id="ARBA00022857"/>
    </source>
</evidence>
<dbReference type="PANTHER" id="PTHR48069:SF3">
    <property type="entry name" value="DIHYDROFOLATE REDUCTASE"/>
    <property type="match status" value="1"/>
</dbReference>
<comment type="caution">
    <text evidence="9">The sequence shown here is derived from an EMBL/GenBank/DDBJ whole genome shotgun (WGS) entry which is preliminary data.</text>
</comment>
<accession>A0A9P5JXA7</accession>
<keyword evidence="10" id="KW-1185">Reference proteome</keyword>
<evidence type="ECO:0000256" key="1">
    <source>
        <dbReference type="ARBA" id="ARBA00004903"/>
    </source>
</evidence>
<feature type="domain" description="DHFR" evidence="8">
    <location>
        <begin position="3"/>
        <end position="217"/>
    </location>
</feature>
<dbReference type="GO" id="GO:0005739">
    <property type="term" value="C:mitochondrion"/>
    <property type="evidence" value="ECO:0007669"/>
    <property type="project" value="TreeGrafter"/>
</dbReference>
<gene>
    <name evidence="9" type="ORF">DFH94DRAFT_772389</name>
</gene>
<evidence type="ECO:0000256" key="4">
    <source>
        <dbReference type="ARBA" id="ARBA00022563"/>
    </source>
</evidence>
<name>A0A9P5JXA7_9AGAM</name>
<comment type="similarity">
    <text evidence="7">Belongs to the dihydrofolate reductase family.</text>
</comment>
<dbReference type="GO" id="GO:0050661">
    <property type="term" value="F:NADP binding"/>
    <property type="evidence" value="ECO:0007669"/>
    <property type="project" value="InterPro"/>
</dbReference>
<protein>
    <recommendedName>
        <fullName evidence="3">Dihydrofolate reductase</fullName>
        <ecNumber evidence="2">1.5.1.3</ecNumber>
    </recommendedName>
</protein>
<evidence type="ECO:0000256" key="3">
    <source>
        <dbReference type="ARBA" id="ARBA00018886"/>
    </source>
</evidence>
<organism evidence="9 10">
    <name type="scientific">Russula ochroleuca</name>
    <dbReference type="NCBI Taxonomy" id="152965"/>
    <lineage>
        <taxon>Eukaryota</taxon>
        <taxon>Fungi</taxon>
        <taxon>Dikarya</taxon>
        <taxon>Basidiomycota</taxon>
        <taxon>Agaricomycotina</taxon>
        <taxon>Agaricomycetes</taxon>
        <taxon>Russulales</taxon>
        <taxon>Russulaceae</taxon>
        <taxon>Russula</taxon>
    </lineage>
</organism>
<dbReference type="Proteomes" id="UP000759537">
    <property type="component" value="Unassembled WGS sequence"/>
</dbReference>
<dbReference type="PRINTS" id="PR00070">
    <property type="entry name" value="DHFR"/>
</dbReference>
<dbReference type="Pfam" id="PF00186">
    <property type="entry name" value="DHFR_1"/>
    <property type="match status" value="2"/>
</dbReference>
<dbReference type="GO" id="GO:0004146">
    <property type="term" value="F:dihydrofolate reductase activity"/>
    <property type="evidence" value="ECO:0007669"/>
    <property type="project" value="UniProtKB-EC"/>
</dbReference>
<evidence type="ECO:0000256" key="2">
    <source>
        <dbReference type="ARBA" id="ARBA00012856"/>
    </source>
</evidence>
<evidence type="ECO:0000313" key="9">
    <source>
        <dbReference type="EMBL" id="KAF8470324.1"/>
    </source>
</evidence>
<dbReference type="CDD" id="cd00209">
    <property type="entry name" value="DHFR"/>
    <property type="match status" value="1"/>
</dbReference>
<dbReference type="InterPro" id="IPR001796">
    <property type="entry name" value="DHFR_dom"/>
</dbReference>
<dbReference type="AlphaFoldDB" id="A0A9P5JXA7"/>
<dbReference type="PROSITE" id="PS51330">
    <property type="entry name" value="DHFR_2"/>
    <property type="match status" value="1"/>
</dbReference>
<proteinExistence type="inferred from homology"/>
<keyword evidence="6" id="KW-0560">Oxidoreductase</keyword>
<keyword evidence="4" id="KW-0554">One-carbon metabolism</keyword>
<sequence length="224" mass="24274">MNRVTLIVAATTNNGIGQAGKLPWRLPREIQYFARVTTGQGGAPGGEGKKNAIVMGRATWESIPRRFRPLPGRINFVVSQQAEYNLGVTSAGTGIGADKIKNKEQDDNGASDTEAAVLASSLDAALEEAHAADASRVFVIGGARLYAAALPLAERVLITRIIEPSFEGCDVFMPDFIGGGGWSRAPHDALCAWVEFEVPRGVQEERGVRYEYEMWIRTDGEEPR</sequence>
<dbReference type="OrthoDB" id="414698at2759"/>
<dbReference type="GO" id="GO:0006730">
    <property type="term" value="P:one-carbon metabolic process"/>
    <property type="evidence" value="ECO:0007669"/>
    <property type="project" value="UniProtKB-KW"/>
</dbReference>
<dbReference type="InterPro" id="IPR024072">
    <property type="entry name" value="DHFR-like_dom_sf"/>
</dbReference>
<dbReference type="PANTHER" id="PTHR48069">
    <property type="entry name" value="DIHYDROFOLATE REDUCTASE"/>
    <property type="match status" value="1"/>
</dbReference>
<dbReference type="InterPro" id="IPR017925">
    <property type="entry name" value="DHFR_CS"/>
</dbReference>
<evidence type="ECO:0000259" key="8">
    <source>
        <dbReference type="PROSITE" id="PS51330"/>
    </source>
</evidence>
<reference evidence="9" key="2">
    <citation type="journal article" date="2020" name="Nat. Commun.">
        <title>Large-scale genome sequencing of mycorrhizal fungi provides insights into the early evolution of symbiotic traits.</title>
        <authorList>
            <person name="Miyauchi S."/>
            <person name="Kiss E."/>
            <person name="Kuo A."/>
            <person name="Drula E."/>
            <person name="Kohler A."/>
            <person name="Sanchez-Garcia M."/>
            <person name="Morin E."/>
            <person name="Andreopoulos B."/>
            <person name="Barry K.W."/>
            <person name="Bonito G."/>
            <person name="Buee M."/>
            <person name="Carver A."/>
            <person name="Chen C."/>
            <person name="Cichocki N."/>
            <person name="Clum A."/>
            <person name="Culley D."/>
            <person name="Crous P.W."/>
            <person name="Fauchery L."/>
            <person name="Girlanda M."/>
            <person name="Hayes R.D."/>
            <person name="Keri Z."/>
            <person name="LaButti K."/>
            <person name="Lipzen A."/>
            <person name="Lombard V."/>
            <person name="Magnuson J."/>
            <person name="Maillard F."/>
            <person name="Murat C."/>
            <person name="Nolan M."/>
            <person name="Ohm R.A."/>
            <person name="Pangilinan J."/>
            <person name="Pereira M.F."/>
            <person name="Perotto S."/>
            <person name="Peter M."/>
            <person name="Pfister S."/>
            <person name="Riley R."/>
            <person name="Sitrit Y."/>
            <person name="Stielow J.B."/>
            <person name="Szollosi G."/>
            <person name="Zifcakova L."/>
            <person name="Stursova M."/>
            <person name="Spatafora J.W."/>
            <person name="Tedersoo L."/>
            <person name="Vaario L.M."/>
            <person name="Yamada A."/>
            <person name="Yan M."/>
            <person name="Wang P."/>
            <person name="Xu J."/>
            <person name="Bruns T."/>
            <person name="Baldrian P."/>
            <person name="Vilgalys R."/>
            <person name="Dunand C."/>
            <person name="Henrissat B."/>
            <person name="Grigoriev I.V."/>
            <person name="Hibbett D."/>
            <person name="Nagy L.G."/>
            <person name="Martin F.M."/>
        </authorList>
    </citation>
    <scope>NUCLEOTIDE SEQUENCE</scope>
    <source>
        <strain evidence="9">Prilba</strain>
    </source>
</reference>
<dbReference type="GO" id="GO:0046452">
    <property type="term" value="P:dihydrofolate metabolic process"/>
    <property type="evidence" value="ECO:0007669"/>
    <property type="project" value="TreeGrafter"/>
</dbReference>
<dbReference type="SUPFAM" id="SSF53597">
    <property type="entry name" value="Dihydrofolate reductase-like"/>
    <property type="match status" value="1"/>
</dbReference>
<dbReference type="PROSITE" id="PS00075">
    <property type="entry name" value="DHFR_1"/>
    <property type="match status" value="1"/>
</dbReference>
<dbReference type="GO" id="GO:0046654">
    <property type="term" value="P:tetrahydrofolate biosynthetic process"/>
    <property type="evidence" value="ECO:0007669"/>
    <property type="project" value="InterPro"/>
</dbReference>
<dbReference type="Gene3D" id="3.40.430.10">
    <property type="entry name" value="Dihydrofolate Reductase, subunit A"/>
    <property type="match status" value="1"/>
</dbReference>
<dbReference type="EMBL" id="WHVB01000026">
    <property type="protein sequence ID" value="KAF8470324.1"/>
    <property type="molecule type" value="Genomic_DNA"/>
</dbReference>